<proteinExistence type="predicted"/>
<keyword evidence="3" id="KW-1185">Reference proteome</keyword>
<reference evidence="2 3" key="1">
    <citation type="journal article" date="2014" name="Nature">
        <title>The genome of the recently domesticated crop plant sugar beet (Beta vulgaris).</title>
        <authorList>
            <person name="Dohm J.C."/>
            <person name="Minoche A.E."/>
            <person name="Holtgrawe D."/>
            <person name="Capella-Gutierrez S."/>
            <person name="Zakrzewski F."/>
            <person name="Tafer H."/>
            <person name="Rupp O."/>
            <person name="Sorensen T.R."/>
            <person name="Stracke R."/>
            <person name="Reinhardt R."/>
            <person name="Goesmann A."/>
            <person name="Kraft T."/>
            <person name="Schulz B."/>
            <person name="Stadler P.F."/>
            <person name="Schmidt T."/>
            <person name="Gabaldon T."/>
            <person name="Lehrach H."/>
            <person name="Weisshaar B."/>
            <person name="Himmelbauer H."/>
        </authorList>
    </citation>
    <scope>NUCLEOTIDE SEQUENCE [LARGE SCALE GENOMIC DNA]</scope>
    <source>
        <tissue evidence="2">Taproot</tissue>
    </source>
</reference>
<dbReference type="Gramene" id="KMS93836">
    <property type="protein sequence ID" value="KMS93836"/>
    <property type="gene ID" value="BVRB_027470"/>
</dbReference>
<dbReference type="EMBL" id="KQ098544">
    <property type="protein sequence ID" value="KMS93836.1"/>
    <property type="molecule type" value="Genomic_DNA"/>
</dbReference>
<evidence type="ECO:0000313" key="2">
    <source>
        <dbReference type="EMBL" id="KMS93836.1"/>
    </source>
</evidence>
<feature type="non-terminal residue" evidence="2">
    <location>
        <position position="1"/>
    </location>
</feature>
<feature type="compositionally biased region" description="Low complexity" evidence="1">
    <location>
        <begin position="24"/>
        <end position="36"/>
    </location>
</feature>
<evidence type="ECO:0000313" key="3">
    <source>
        <dbReference type="Proteomes" id="UP000035740"/>
    </source>
</evidence>
<accession>A0A0J8AYP8</accession>
<dbReference type="AlphaFoldDB" id="A0A0J8AYP8"/>
<gene>
    <name evidence="2" type="ORF">BVRB_027470</name>
</gene>
<organism evidence="2 3">
    <name type="scientific">Beta vulgaris subsp. vulgaris</name>
    <name type="common">Beet</name>
    <dbReference type="NCBI Taxonomy" id="3555"/>
    <lineage>
        <taxon>Eukaryota</taxon>
        <taxon>Viridiplantae</taxon>
        <taxon>Streptophyta</taxon>
        <taxon>Embryophyta</taxon>
        <taxon>Tracheophyta</taxon>
        <taxon>Spermatophyta</taxon>
        <taxon>Magnoliopsida</taxon>
        <taxon>eudicotyledons</taxon>
        <taxon>Gunneridae</taxon>
        <taxon>Pentapetalae</taxon>
        <taxon>Caryophyllales</taxon>
        <taxon>Chenopodiaceae</taxon>
        <taxon>Betoideae</taxon>
        <taxon>Beta</taxon>
    </lineage>
</organism>
<protein>
    <submittedName>
        <fullName evidence="2">Uncharacterized protein</fullName>
    </submittedName>
</protein>
<name>A0A0J8AYP8_BETVV</name>
<evidence type="ECO:0000256" key="1">
    <source>
        <dbReference type="SAM" id="MobiDB-lite"/>
    </source>
</evidence>
<feature type="compositionally biased region" description="Low complexity" evidence="1">
    <location>
        <begin position="46"/>
        <end position="61"/>
    </location>
</feature>
<dbReference type="Proteomes" id="UP000035740">
    <property type="component" value="Unassembled WGS sequence"/>
</dbReference>
<feature type="region of interest" description="Disordered" evidence="1">
    <location>
        <begin position="15"/>
        <end position="62"/>
    </location>
</feature>
<sequence length="118" mass="12541">NVLALVDCDAVVAEPASRADSRSDSIISNSSSDRSSPLPVGIVHRPSSSVISPSFSSPDRSSPLREHRISAVVVCSCPLLSSLLTRPLVYRRPPCMAAPWLPAEDDELRGLAAKYVAS</sequence>